<dbReference type="InterPro" id="IPR001451">
    <property type="entry name" value="Hexapep"/>
</dbReference>
<dbReference type="AlphaFoldDB" id="A0A212LTY3"/>
<evidence type="ECO:0000256" key="5">
    <source>
        <dbReference type="RuleBase" id="RU367021"/>
    </source>
</evidence>
<evidence type="ECO:0000256" key="3">
    <source>
        <dbReference type="ARBA" id="ARBA00022737"/>
    </source>
</evidence>
<dbReference type="FunFam" id="2.160.10.10:FF:000008">
    <property type="entry name" value="Maltose O-acetyltransferase"/>
    <property type="match status" value="1"/>
</dbReference>
<evidence type="ECO:0000256" key="4">
    <source>
        <dbReference type="ARBA" id="ARBA00023315"/>
    </source>
</evidence>
<evidence type="ECO:0000256" key="2">
    <source>
        <dbReference type="ARBA" id="ARBA00022679"/>
    </source>
</evidence>
<organism evidence="7">
    <name type="scientific">uncultured Sporomusa sp</name>
    <dbReference type="NCBI Taxonomy" id="307249"/>
    <lineage>
        <taxon>Bacteria</taxon>
        <taxon>Bacillati</taxon>
        <taxon>Bacillota</taxon>
        <taxon>Negativicutes</taxon>
        <taxon>Selenomonadales</taxon>
        <taxon>Sporomusaceae</taxon>
        <taxon>Sporomusa</taxon>
        <taxon>environmental samples</taxon>
    </lineage>
</organism>
<keyword evidence="2 5" id="KW-0808">Transferase</keyword>
<dbReference type="EC" id="2.3.1.-" evidence="5"/>
<dbReference type="InterPro" id="IPR011004">
    <property type="entry name" value="Trimer_LpxA-like_sf"/>
</dbReference>
<proteinExistence type="inferred from homology"/>
<dbReference type="Pfam" id="PF00132">
    <property type="entry name" value="Hexapep"/>
    <property type="match status" value="1"/>
</dbReference>
<dbReference type="RefSeq" id="WP_288184185.1">
    <property type="nucleotide sequence ID" value="NZ_LT608335.1"/>
</dbReference>
<dbReference type="GO" id="GO:0008870">
    <property type="term" value="F:galactoside O-acetyltransferase activity"/>
    <property type="evidence" value="ECO:0007669"/>
    <property type="project" value="TreeGrafter"/>
</dbReference>
<dbReference type="PANTHER" id="PTHR43017:SF1">
    <property type="entry name" value="ACETYLTRANSFERASE YJL218W-RELATED"/>
    <property type="match status" value="1"/>
</dbReference>
<dbReference type="InterPro" id="IPR024688">
    <property type="entry name" value="Mac_dom"/>
</dbReference>
<dbReference type="SUPFAM" id="SSF51161">
    <property type="entry name" value="Trimeric LpxA-like enzymes"/>
    <property type="match status" value="1"/>
</dbReference>
<evidence type="ECO:0000259" key="6">
    <source>
        <dbReference type="SMART" id="SM01266"/>
    </source>
</evidence>
<name>A0A212LTY3_9FIRM</name>
<dbReference type="Pfam" id="PF12464">
    <property type="entry name" value="Mac"/>
    <property type="match status" value="1"/>
</dbReference>
<feature type="domain" description="Maltose/galactoside acetyltransferase" evidence="6">
    <location>
        <begin position="4"/>
        <end position="59"/>
    </location>
</feature>
<dbReference type="Gene3D" id="2.160.10.10">
    <property type="entry name" value="Hexapeptide repeat proteins"/>
    <property type="match status" value="1"/>
</dbReference>
<dbReference type="InterPro" id="IPR018357">
    <property type="entry name" value="Hexapep_transf_CS"/>
</dbReference>
<dbReference type="EMBL" id="FMJE01000003">
    <property type="protein sequence ID" value="SCM81045.1"/>
    <property type="molecule type" value="Genomic_DNA"/>
</dbReference>
<reference evidence="7" key="1">
    <citation type="submission" date="2016-08" db="EMBL/GenBank/DDBJ databases">
        <authorList>
            <person name="Seilhamer J.J."/>
        </authorList>
    </citation>
    <scope>NUCLEOTIDE SEQUENCE</scope>
    <source>
        <strain evidence="7">86</strain>
    </source>
</reference>
<dbReference type="PROSITE" id="PS00101">
    <property type="entry name" value="HEXAPEP_TRANSFERASES"/>
    <property type="match status" value="1"/>
</dbReference>
<comment type="similarity">
    <text evidence="1 5">Belongs to the transferase hexapeptide repeat family.</text>
</comment>
<evidence type="ECO:0000256" key="1">
    <source>
        <dbReference type="ARBA" id="ARBA00007274"/>
    </source>
</evidence>
<accession>A0A212LTY3</accession>
<dbReference type="SMART" id="SM01266">
    <property type="entry name" value="Mac"/>
    <property type="match status" value="1"/>
</dbReference>
<protein>
    <recommendedName>
        <fullName evidence="5">Acetyltransferase</fullName>
        <ecNumber evidence="5">2.3.1.-</ecNumber>
    </recommendedName>
</protein>
<keyword evidence="4 5" id="KW-0012">Acyltransferase</keyword>
<dbReference type="PANTHER" id="PTHR43017">
    <property type="entry name" value="GALACTOSIDE O-ACETYLTRANSFERASE"/>
    <property type="match status" value="1"/>
</dbReference>
<dbReference type="InterPro" id="IPR039369">
    <property type="entry name" value="LacA-like"/>
</dbReference>
<keyword evidence="3" id="KW-0677">Repeat</keyword>
<sequence>MTEKEKAQNGYLYNANNDAALIEERTVCKDLCFQYNGLRPSMKEARTTLIKKIVGKTKGAFIIEQPFWCDYGYNVEIGENFFANHNCIILDGAKVTFGDNVFIAPNCGFYTAGHPLDSEQRNQGLEYAYPITVGNNVWIGAHVVVLPGVTIGNEVVIGAGSVVNKNIPSGVIAAGNPCKVIRQITENDKKKYWNG</sequence>
<evidence type="ECO:0000313" key="7">
    <source>
        <dbReference type="EMBL" id="SCM81045.1"/>
    </source>
</evidence>
<dbReference type="CDD" id="cd03357">
    <property type="entry name" value="LbH_MAT_GAT"/>
    <property type="match status" value="1"/>
</dbReference>
<gene>
    <name evidence="7" type="ORF">KL86SPO_31224</name>
</gene>